<keyword evidence="2" id="KW-1185">Reference proteome</keyword>
<name>A0AAE0XW47_9GAST</name>
<dbReference type="EMBL" id="JAWDGP010007437">
    <property type="protein sequence ID" value="KAK3718457.1"/>
    <property type="molecule type" value="Genomic_DNA"/>
</dbReference>
<proteinExistence type="predicted"/>
<evidence type="ECO:0000313" key="1">
    <source>
        <dbReference type="EMBL" id="KAK3718457.1"/>
    </source>
</evidence>
<gene>
    <name evidence="1" type="ORF">RRG08_006835</name>
</gene>
<dbReference type="AlphaFoldDB" id="A0AAE0XW47"/>
<organism evidence="1 2">
    <name type="scientific">Elysia crispata</name>
    <name type="common">lettuce slug</name>
    <dbReference type="NCBI Taxonomy" id="231223"/>
    <lineage>
        <taxon>Eukaryota</taxon>
        <taxon>Metazoa</taxon>
        <taxon>Spiralia</taxon>
        <taxon>Lophotrochozoa</taxon>
        <taxon>Mollusca</taxon>
        <taxon>Gastropoda</taxon>
        <taxon>Heterobranchia</taxon>
        <taxon>Euthyneura</taxon>
        <taxon>Panpulmonata</taxon>
        <taxon>Sacoglossa</taxon>
        <taxon>Placobranchoidea</taxon>
        <taxon>Plakobranchidae</taxon>
        <taxon>Elysia</taxon>
    </lineage>
</organism>
<sequence length="90" mass="9938">MGGKRLLLLPMVRRSARGLTGHIFLVLASLHRPSPMHLSIPLYTPPPPLPFLSRYLCDILSDTAWFSSPHRVEFPSLSSTTLSRASPACV</sequence>
<comment type="caution">
    <text evidence="1">The sequence shown here is derived from an EMBL/GenBank/DDBJ whole genome shotgun (WGS) entry which is preliminary data.</text>
</comment>
<evidence type="ECO:0000313" key="2">
    <source>
        <dbReference type="Proteomes" id="UP001283361"/>
    </source>
</evidence>
<accession>A0AAE0XW47</accession>
<reference evidence="1" key="1">
    <citation type="journal article" date="2023" name="G3 (Bethesda)">
        <title>A reference genome for the long-term kleptoplast-retaining sea slug Elysia crispata morphotype clarki.</title>
        <authorList>
            <person name="Eastman K.E."/>
            <person name="Pendleton A.L."/>
            <person name="Shaikh M.A."/>
            <person name="Suttiyut T."/>
            <person name="Ogas R."/>
            <person name="Tomko P."/>
            <person name="Gavelis G."/>
            <person name="Widhalm J.R."/>
            <person name="Wisecaver J.H."/>
        </authorList>
    </citation>
    <scope>NUCLEOTIDE SEQUENCE</scope>
    <source>
        <strain evidence="1">ECLA1</strain>
    </source>
</reference>
<protein>
    <submittedName>
        <fullName evidence="1">Uncharacterized protein</fullName>
    </submittedName>
</protein>
<dbReference type="Proteomes" id="UP001283361">
    <property type="component" value="Unassembled WGS sequence"/>
</dbReference>